<evidence type="ECO:0000313" key="2">
    <source>
        <dbReference type="Proteomes" id="UP000011509"/>
    </source>
</evidence>
<proteinExistence type="predicted"/>
<evidence type="ECO:0000313" key="1">
    <source>
        <dbReference type="EMBL" id="ELZ43378.1"/>
    </source>
</evidence>
<keyword evidence="2" id="KW-1185">Reference proteome</keyword>
<gene>
    <name evidence="1" type="ORF">C464_16667</name>
</gene>
<dbReference type="RefSeq" id="WP_006114865.1">
    <property type="nucleotide sequence ID" value="NZ_AOJL01000062.1"/>
</dbReference>
<dbReference type="Proteomes" id="UP000011509">
    <property type="component" value="Unassembled WGS sequence"/>
</dbReference>
<comment type="caution">
    <text evidence="1">The sequence shown here is derived from an EMBL/GenBank/DDBJ whole genome shotgun (WGS) entry which is preliminary data.</text>
</comment>
<sequence>MGRQEIVEHIEAELSDRLDEPTSSSEITEALCQHCGHMIEEEGKKPDDYVVHRIPSHGESGRSYVFYCGPDCFQDAMGELLNV</sequence>
<protein>
    <submittedName>
        <fullName evidence="1">Uncharacterized protein</fullName>
    </submittedName>
</protein>
<organism evidence="1 2">
    <name type="scientific">Halorubrum coriense DSM 10284</name>
    <dbReference type="NCBI Taxonomy" id="1227466"/>
    <lineage>
        <taxon>Archaea</taxon>
        <taxon>Methanobacteriati</taxon>
        <taxon>Methanobacteriota</taxon>
        <taxon>Stenosarchaea group</taxon>
        <taxon>Halobacteria</taxon>
        <taxon>Halobacteriales</taxon>
        <taxon>Haloferacaceae</taxon>
        <taxon>Halorubrum</taxon>
    </lineage>
</organism>
<dbReference type="EMBL" id="AOJL01000062">
    <property type="protein sequence ID" value="ELZ43378.1"/>
    <property type="molecule type" value="Genomic_DNA"/>
</dbReference>
<accession>M0E8N0</accession>
<reference evidence="1 2" key="1">
    <citation type="journal article" date="2014" name="PLoS Genet.">
        <title>Phylogenetically driven sequencing of extremely halophilic archaea reveals strategies for static and dynamic osmo-response.</title>
        <authorList>
            <person name="Becker E.A."/>
            <person name="Seitzer P.M."/>
            <person name="Tritt A."/>
            <person name="Larsen D."/>
            <person name="Krusor M."/>
            <person name="Yao A.I."/>
            <person name="Wu D."/>
            <person name="Madern D."/>
            <person name="Eisen J.A."/>
            <person name="Darling A.E."/>
            <person name="Facciotti M.T."/>
        </authorList>
    </citation>
    <scope>NUCLEOTIDE SEQUENCE [LARGE SCALE GENOMIC DNA]</scope>
    <source>
        <strain evidence="1 2">DSM 10284</strain>
    </source>
</reference>
<name>M0E8N0_9EURY</name>
<dbReference type="AlphaFoldDB" id="M0E8N0"/>